<evidence type="ECO:0000313" key="4">
    <source>
        <dbReference type="Proteomes" id="UP001432322"/>
    </source>
</evidence>
<dbReference type="GO" id="GO:0031123">
    <property type="term" value="P:RNA 3'-end processing"/>
    <property type="evidence" value="ECO:0007669"/>
    <property type="project" value="TreeGrafter"/>
</dbReference>
<dbReference type="GO" id="GO:0050265">
    <property type="term" value="F:RNA uridylyltransferase activity"/>
    <property type="evidence" value="ECO:0007669"/>
    <property type="project" value="TreeGrafter"/>
</dbReference>
<feature type="compositionally biased region" description="Low complexity" evidence="1">
    <location>
        <begin position="864"/>
        <end position="879"/>
    </location>
</feature>
<feature type="compositionally biased region" description="Low complexity" evidence="1">
    <location>
        <begin position="983"/>
        <end position="999"/>
    </location>
</feature>
<feature type="compositionally biased region" description="Pro residues" evidence="1">
    <location>
        <begin position="68"/>
        <end position="78"/>
    </location>
</feature>
<dbReference type="CDD" id="cd05403">
    <property type="entry name" value="NT_KNTase_like"/>
    <property type="match status" value="1"/>
</dbReference>
<feature type="non-terminal residue" evidence="3">
    <location>
        <position position="1"/>
    </location>
</feature>
<dbReference type="PANTHER" id="PTHR12271">
    <property type="entry name" value="POLY A POLYMERASE CID PAP -RELATED"/>
    <property type="match status" value="1"/>
</dbReference>
<keyword evidence="4" id="KW-1185">Reference proteome</keyword>
<dbReference type="PANTHER" id="PTHR12271:SF66">
    <property type="entry name" value="TERMINAL URIDYLYLTRANSFERASE TAILOR"/>
    <property type="match status" value="1"/>
</dbReference>
<feature type="compositionally biased region" description="Basic residues" evidence="1">
    <location>
        <begin position="880"/>
        <end position="893"/>
    </location>
</feature>
<dbReference type="Proteomes" id="UP001432322">
    <property type="component" value="Unassembled WGS sequence"/>
</dbReference>
<reference evidence="3" key="1">
    <citation type="submission" date="2023-10" db="EMBL/GenBank/DDBJ databases">
        <title>Genome assembly of Pristionchus species.</title>
        <authorList>
            <person name="Yoshida K."/>
            <person name="Sommer R.J."/>
        </authorList>
    </citation>
    <scope>NUCLEOTIDE SEQUENCE</scope>
    <source>
        <strain evidence="3">RS5133</strain>
    </source>
</reference>
<feature type="non-terminal residue" evidence="3">
    <location>
        <position position="1038"/>
    </location>
</feature>
<feature type="compositionally biased region" description="Polar residues" evidence="1">
    <location>
        <begin position="13"/>
        <end position="26"/>
    </location>
</feature>
<dbReference type="EMBL" id="BTSY01000003">
    <property type="protein sequence ID" value="GMT19648.1"/>
    <property type="molecule type" value="Genomic_DNA"/>
</dbReference>
<feature type="region of interest" description="Disordered" evidence="1">
    <location>
        <begin position="940"/>
        <end position="1038"/>
    </location>
</feature>
<feature type="compositionally biased region" description="Low complexity" evidence="1">
    <location>
        <begin position="944"/>
        <end position="964"/>
    </location>
</feature>
<dbReference type="PROSITE" id="PS00028">
    <property type="entry name" value="ZINC_FINGER_C2H2_1"/>
    <property type="match status" value="1"/>
</dbReference>
<feature type="region of interest" description="Disordered" evidence="1">
    <location>
        <begin position="862"/>
        <end position="928"/>
    </location>
</feature>
<feature type="region of interest" description="Disordered" evidence="1">
    <location>
        <begin position="1"/>
        <end position="114"/>
    </location>
</feature>
<feature type="compositionally biased region" description="Acidic residues" evidence="1">
    <location>
        <begin position="900"/>
        <end position="921"/>
    </location>
</feature>
<dbReference type="Gene3D" id="3.30.460.10">
    <property type="entry name" value="Beta Polymerase, domain 2"/>
    <property type="match status" value="1"/>
</dbReference>
<evidence type="ECO:0000313" key="3">
    <source>
        <dbReference type="EMBL" id="GMT19648.1"/>
    </source>
</evidence>
<proteinExistence type="predicted"/>
<feature type="domain" description="C2H2-type" evidence="2">
    <location>
        <begin position="359"/>
        <end position="379"/>
    </location>
</feature>
<feature type="region of interest" description="Disordered" evidence="1">
    <location>
        <begin position="744"/>
        <end position="797"/>
    </location>
</feature>
<evidence type="ECO:0000259" key="2">
    <source>
        <dbReference type="PROSITE" id="PS00028"/>
    </source>
</evidence>
<organism evidence="3 4">
    <name type="scientific">Pristionchus fissidentatus</name>
    <dbReference type="NCBI Taxonomy" id="1538716"/>
    <lineage>
        <taxon>Eukaryota</taxon>
        <taxon>Metazoa</taxon>
        <taxon>Ecdysozoa</taxon>
        <taxon>Nematoda</taxon>
        <taxon>Chromadorea</taxon>
        <taxon>Rhabditida</taxon>
        <taxon>Rhabditina</taxon>
        <taxon>Diplogasteromorpha</taxon>
        <taxon>Diplogasteroidea</taxon>
        <taxon>Neodiplogasteridae</taxon>
        <taxon>Pristionchus</taxon>
    </lineage>
</organism>
<feature type="compositionally biased region" description="Pro residues" evidence="1">
    <location>
        <begin position="95"/>
        <end position="105"/>
    </location>
</feature>
<dbReference type="AlphaFoldDB" id="A0AAV5VMU0"/>
<dbReference type="SUPFAM" id="SSF81301">
    <property type="entry name" value="Nucleotidyltransferase"/>
    <property type="match status" value="1"/>
</dbReference>
<evidence type="ECO:0000256" key="1">
    <source>
        <dbReference type="SAM" id="MobiDB-lite"/>
    </source>
</evidence>
<comment type="caution">
    <text evidence="3">The sequence shown here is derived from an EMBL/GenBank/DDBJ whole genome shotgun (WGS) entry which is preliminary data.</text>
</comment>
<sequence>LQMSAPREFRGNSRGNANQRGGSNTRGRVLLSRGSNRPHRGGGGNGANILSSEDSGVESGGRQAHVPPQYPQSPPRYGAPPSSRFDAPPLSAFNAPPPGALPPPGFDADHSVEYGAPPPSAFGYSPYAPAPPVQSAPPLSAFAPPTYHQQPPESLRQLQLQPDLLSSFAQMHSPPSPPRAAPTHAAAAALNLRQPMQLLQQPLQHPQFVSATIGQQPTIPHALMMRFVNGGIPMAAIPVHLIQAQHAQHQAQMRYYEKIRQERMQIPRIVVENLQKISPTLSKVVCWTPAKRLAAFVDPTNKETIDAAVRELEGDFANYDAHNAPHPPVSNCSLQFLKQRGIEPMQTASSTFPWAAYFCGLCDFHLKDIFHVEEHLGPHMKEETRLNERRTLSDRLPELSDAQLAAIEKVLVETAVREECTPDRQLKLETTAEAAMESLRDMCRISQFQKNDNAIHVALFGSLVSGLLTSHSDINIALSVDNEPSKFFVDGILTQMQKDGSSWSGVSIVESPVATARLEATYDGERVTIDWHNEEGVRLSKLLALYNRVNEDFLPLRQIMYIWAERCDLTTSSKLASQHAVPRVLLDLMMIHALQQSGRLPCLHEVWSKASKQPHDENMELDEMRSSMPSLSIRWNLAEAFLHFLQYFSKGDARQFLVQINTTERATKAETKYSKKQLVVIDPIRERQVFSLHKAFQCYFINCFLTTYVNFRVPRTKKDREGCEAMALVHVDIFQLANQSPLKKKLKREGRKDEKKEGSAENEETSESRPSAEIEQQSLNTEDDDDEPKYTGEPIVIHGKPLEEMQNEDFEMDGDSVYSRKTMHDIKESGRCTIERELHVQLIDLDISTVFLFPDSGSDIEQLQTPISTPQATPSSASTSKKKKRKNRKKPKGSKKEGEEEKGEEGEEKEEEEEIIQEGDESSLSSIGKCAAMAMDAVMEHEGASTSSAAPATEATAAAAAATTGRKPANRKLKLIKLNSADSSEMSTESSPTPEQPESFLSKELAAIEIVSPTEEEEQPSVSTEKPSLKGVKGVEYG</sequence>
<dbReference type="SUPFAM" id="SSF81631">
    <property type="entry name" value="PAP/OAS1 substrate-binding domain"/>
    <property type="match status" value="1"/>
</dbReference>
<dbReference type="Gene3D" id="1.10.1410.10">
    <property type="match status" value="1"/>
</dbReference>
<feature type="compositionally biased region" description="Basic and acidic residues" evidence="1">
    <location>
        <begin position="750"/>
        <end position="759"/>
    </location>
</feature>
<dbReference type="InterPro" id="IPR013087">
    <property type="entry name" value="Znf_C2H2_type"/>
</dbReference>
<gene>
    <name evidence="3" type="ORF">PFISCL1PPCAC_10945</name>
</gene>
<dbReference type="InterPro" id="IPR043519">
    <property type="entry name" value="NT_sf"/>
</dbReference>
<accession>A0AAV5VMU0</accession>
<name>A0AAV5VMU0_9BILA</name>
<protein>
    <recommendedName>
        <fullName evidence="2">C2H2-type domain-containing protein</fullName>
    </recommendedName>
</protein>